<dbReference type="PANTHER" id="PTHR12192:SF2">
    <property type="entry name" value="GLUTATHIONE-SPECIFIC GAMMA-GLUTAMYLCYCLOTRANSFERASE 2"/>
    <property type="match status" value="1"/>
</dbReference>
<dbReference type="Pfam" id="PF04752">
    <property type="entry name" value="ChaC"/>
    <property type="match status" value="1"/>
</dbReference>
<dbReference type="Gene3D" id="3.10.490.10">
    <property type="entry name" value="Gamma-glutamyl cyclotransferase-like"/>
    <property type="match status" value="1"/>
</dbReference>
<keyword evidence="2" id="KW-0456">Lyase</keyword>
<dbReference type="InterPro" id="IPR006840">
    <property type="entry name" value="ChaC"/>
</dbReference>
<name>A0A437QR23_9PROT</name>
<evidence type="ECO:0000313" key="4">
    <source>
        <dbReference type="Proteomes" id="UP000287447"/>
    </source>
</evidence>
<dbReference type="EMBL" id="SADE01000002">
    <property type="protein sequence ID" value="RVU36961.1"/>
    <property type="molecule type" value="Genomic_DNA"/>
</dbReference>
<evidence type="ECO:0000256" key="1">
    <source>
        <dbReference type="ARBA" id="ARBA00012344"/>
    </source>
</evidence>
<dbReference type="GO" id="GO:0061928">
    <property type="term" value="F:glutathione specific gamma-glutamylcyclotransferase activity"/>
    <property type="evidence" value="ECO:0007669"/>
    <property type="project" value="UniProtKB-EC"/>
</dbReference>
<proteinExistence type="predicted"/>
<reference evidence="4" key="1">
    <citation type="submission" date="2019-01" db="EMBL/GenBank/DDBJ databases">
        <title>Gri0909 isolated from a small marine red alga.</title>
        <authorList>
            <person name="Kim J."/>
            <person name="Jeong S.E."/>
            <person name="Jeon C.O."/>
        </authorList>
    </citation>
    <scope>NUCLEOTIDE SEQUENCE [LARGE SCALE GENOMIC DNA]</scope>
    <source>
        <strain evidence="4">Gri0909</strain>
    </source>
</reference>
<dbReference type="OrthoDB" id="9795692at2"/>
<dbReference type="AlphaFoldDB" id="A0A437QR23"/>
<keyword evidence="3" id="KW-0808">Transferase</keyword>
<dbReference type="SUPFAM" id="SSF110857">
    <property type="entry name" value="Gamma-glutamyl cyclotransferase-like"/>
    <property type="match status" value="1"/>
</dbReference>
<dbReference type="GO" id="GO:0006751">
    <property type="term" value="P:glutathione catabolic process"/>
    <property type="evidence" value="ECO:0007669"/>
    <property type="project" value="InterPro"/>
</dbReference>
<dbReference type="InterPro" id="IPR036568">
    <property type="entry name" value="GGCT-like_sf"/>
</dbReference>
<evidence type="ECO:0000313" key="3">
    <source>
        <dbReference type="EMBL" id="RVU36961.1"/>
    </source>
</evidence>
<sequence>MWDPGFHHLEAAMVRLQGWHRSFCVLSHGYRGTVECPGLVLGLDEGGECAGMAYRVCGRTQLEEAVEYLWVREMVTGIYNPTQLPAYIDDGRTVRCWAFVVDRAHRQYMGHLSQETRASMIAEACGTRGPNRIYLENTVARLQQLGVDDESLTAMLEKVCAASGVSEG</sequence>
<dbReference type="Proteomes" id="UP000287447">
    <property type="component" value="Unassembled WGS sequence"/>
</dbReference>
<evidence type="ECO:0000256" key="2">
    <source>
        <dbReference type="ARBA" id="ARBA00023239"/>
    </source>
</evidence>
<dbReference type="GO" id="GO:0005737">
    <property type="term" value="C:cytoplasm"/>
    <property type="evidence" value="ECO:0007669"/>
    <property type="project" value="TreeGrafter"/>
</dbReference>
<protein>
    <recommendedName>
        <fullName evidence="1">glutathione-specific gamma-glutamylcyclotransferase</fullName>
        <ecNumber evidence="1">4.3.2.7</ecNumber>
    </recommendedName>
</protein>
<dbReference type="GO" id="GO:0016740">
    <property type="term" value="F:transferase activity"/>
    <property type="evidence" value="ECO:0007669"/>
    <property type="project" value="UniProtKB-KW"/>
</dbReference>
<dbReference type="EC" id="4.3.2.7" evidence="1"/>
<gene>
    <name evidence="3" type="ORF">EOI86_15620</name>
</gene>
<keyword evidence="4" id="KW-1185">Reference proteome</keyword>
<comment type="caution">
    <text evidence="3">The sequence shown here is derived from an EMBL/GenBank/DDBJ whole genome shotgun (WGS) entry which is preliminary data.</text>
</comment>
<organism evidence="3 4">
    <name type="scientific">Hwanghaeella grinnelliae</name>
    <dbReference type="NCBI Taxonomy" id="2500179"/>
    <lineage>
        <taxon>Bacteria</taxon>
        <taxon>Pseudomonadati</taxon>
        <taxon>Pseudomonadota</taxon>
        <taxon>Alphaproteobacteria</taxon>
        <taxon>Rhodospirillales</taxon>
        <taxon>Rhodospirillaceae</taxon>
        <taxon>Hwanghaeella</taxon>
    </lineage>
</organism>
<dbReference type="PANTHER" id="PTHR12192">
    <property type="entry name" value="CATION TRANSPORT PROTEIN CHAC-RELATED"/>
    <property type="match status" value="1"/>
</dbReference>
<accession>A0A437QR23</accession>